<accession>A0A9Q0FFH8</accession>
<comment type="similarity">
    <text evidence="1">In the N-terminal section; belongs to the ribosome-inactivating protein family. Type 2 RIP subfamily.</text>
</comment>
<dbReference type="InterPro" id="IPR001574">
    <property type="entry name" value="Ribosome_inactivat_prot"/>
</dbReference>
<dbReference type="AlphaFoldDB" id="A0A9Q0FFH8"/>
<proteinExistence type="inferred from homology"/>
<dbReference type="SUPFAM" id="SSF56371">
    <property type="entry name" value="Ribosome inactivating proteins (RIP)"/>
    <property type="match status" value="1"/>
</dbReference>
<evidence type="ECO:0000313" key="5">
    <source>
        <dbReference type="EMBL" id="KAJ4829854.1"/>
    </source>
</evidence>
<dbReference type="PANTHER" id="PTHR33453">
    <property type="match status" value="1"/>
</dbReference>
<dbReference type="OrthoDB" id="1642280at2759"/>
<dbReference type="EMBL" id="JAKUCV010005789">
    <property type="protein sequence ID" value="KAJ4829854.1"/>
    <property type="molecule type" value="Genomic_DNA"/>
</dbReference>
<feature type="non-terminal residue" evidence="5">
    <location>
        <position position="590"/>
    </location>
</feature>
<comment type="caution">
    <text evidence="5">The sequence shown here is derived from an EMBL/GenBank/DDBJ whole genome shotgun (WGS) entry which is preliminary data.</text>
</comment>
<dbReference type="Gene3D" id="3.40.420.10">
    <property type="entry name" value="Ricin (A subunit), domain 1"/>
    <property type="match status" value="1"/>
</dbReference>
<reference evidence="5" key="1">
    <citation type="submission" date="2022-02" db="EMBL/GenBank/DDBJ databases">
        <authorList>
            <person name="Henning P.M."/>
            <person name="McCubbin A.G."/>
            <person name="Shore J.S."/>
        </authorList>
    </citation>
    <scope>NUCLEOTIDE SEQUENCE</scope>
    <source>
        <strain evidence="5">F60SS</strain>
        <tissue evidence="5">Leaves</tissue>
    </source>
</reference>
<keyword evidence="3" id="KW-0325">Glycoprotein</keyword>
<dbReference type="InterPro" id="IPR016138">
    <property type="entry name" value="Ribosome_inactivat_prot_sub1"/>
</dbReference>
<name>A0A9Q0FFH8_9ROSI</name>
<reference evidence="5" key="2">
    <citation type="journal article" date="2023" name="Plants (Basel)">
        <title>Annotation of the Turnera subulata (Passifloraceae) Draft Genome Reveals the S-Locus Evolved after the Divergence of Turneroideae from Passifloroideae in a Stepwise Manner.</title>
        <authorList>
            <person name="Henning P.M."/>
            <person name="Roalson E.H."/>
            <person name="Mir W."/>
            <person name="McCubbin A.G."/>
            <person name="Shore J.S."/>
        </authorList>
    </citation>
    <scope>NUCLEOTIDE SEQUENCE</scope>
    <source>
        <strain evidence="5">F60SS</strain>
    </source>
</reference>
<dbReference type="Gene3D" id="2.80.10.50">
    <property type="match status" value="1"/>
</dbReference>
<dbReference type="PANTHER" id="PTHR33453:SF41">
    <property type="entry name" value="RRNA N-GLYCOSYLASE"/>
    <property type="match status" value="1"/>
</dbReference>
<dbReference type="Pfam" id="PF00652">
    <property type="entry name" value="Ricin_B_lectin"/>
    <property type="match status" value="1"/>
</dbReference>
<dbReference type="SMART" id="SM00458">
    <property type="entry name" value="RICIN"/>
    <property type="match status" value="1"/>
</dbReference>
<dbReference type="InterPro" id="IPR035992">
    <property type="entry name" value="Ricin_B-like_lectins"/>
</dbReference>
<feature type="domain" description="Ricin B lectin" evidence="4">
    <location>
        <begin position="461"/>
        <end position="583"/>
    </location>
</feature>
<gene>
    <name evidence="5" type="ORF">Tsubulata_027934</name>
</gene>
<dbReference type="PROSITE" id="PS50231">
    <property type="entry name" value="RICIN_B_LECTIN"/>
    <property type="match status" value="1"/>
</dbReference>
<evidence type="ECO:0000313" key="6">
    <source>
        <dbReference type="Proteomes" id="UP001141552"/>
    </source>
</evidence>
<dbReference type="SUPFAM" id="SSF50370">
    <property type="entry name" value="Ricin B-like lectins"/>
    <property type="match status" value="1"/>
</dbReference>
<dbReference type="GO" id="GO:0017148">
    <property type="term" value="P:negative regulation of translation"/>
    <property type="evidence" value="ECO:0007669"/>
    <property type="project" value="InterPro"/>
</dbReference>
<evidence type="ECO:0000259" key="4">
    <source>
        <dbReference type="SMART" id="SM00458"/>
    </source>
</evidence>
<dbReference type="Pfam" id="PF00161">
    <property type="entry name" value="RIP"/>
    <property type="match status" value="1"/>
</dbReference>
<keyword evidence="6" id="KW-1185">Reference proteome</keyword>
<evidence type="ECO:0000256" key="1">
    <source>
        <dbReference type="ARBA" id="ARBA00010414"/>
    </source>
</evidence>
<dbReference type="InterPro" id="IPR000772">
    <property type="entry name" value="Ricin_B_lectin"/>
</dbReference>
<dbReference type="InterPro" id="IPR036041">
    <property type="entry name" value="Ribosome-inact_prot_sf"/>
</dbReference>
<evidence type="ECO:0000256" key="3">
    <source>
        <dbReference type="ARBA" id="ARBA00023180"/>
    </source>
</evidence>
<dbReference type="GO" id="GO:0030598">
    <property type="term" value="F:rRNA N-glycosylase activity"/>
    <property type="evidence" value="ECO:0007669"/>
    <property type="project" value="InterPro"/>
</dbReference>
<dbReference type="PRINTS" id="PR00396">
    <property type="entry name" value="SHIGARICIN"/>
</dbReference>
<keyword evidence="2" id="KW-1015">Disulfide bond</keyword>
<organism evidence="5 6">
    <name type="scientific">Turnera subulata</name>
    <dbReference type="NCBI Taxonomy" id="218843"/>
    <lineage>
        <taxon>Eukaryota</taxon>
        <taxon>Viridiplantae</taxon>
        <taxon>Streptophyta</taxon>
        <taxon>Embryophyta</taxon>
        <taxon>Tracheophyta</taxon>
        <taxon>Spermatophyta</taxon>
        <taxon>Magnoliopsida</taxon>
        <taxon>eudicotyledons</taxon>
        <taxon>Gunneridae</taxon>
        <taxon>Pentapetalae</taxon>
        <taxon>rosids</taxon>
        <taxon>fabids</taxon>
        <taxon>Malpighiales</taxon>
        <taxon>Passifloraceae</taxon>
        <taxon>Turnera</taxon>
    </lineage>
</organism>
<dbReference type="Proteomes" id="UP001141552">
    <property type="component" value="Unassembled WGS sequence"/>
</dbReference>
<sequence>MQKASAGWTAIVRSGVFTGVSGRSLSDCLQLKIGDGRTTCFWLDIWSPAGRLMESYPRLFRLSLFQDASMSVVHQEHLLLIPAGWRHALYAWEIEQCQYLHSLFHALSFGSGVPDKWSWVGNDKDSYSVQAGYRLLNHLPPPAVPCPLPWRPNPFVRCVMLLLKLQLIYFSIVRLPWLYGSACVVGGVSFGLCRRRWGIGLFSGLGLPICRLPASLDIETALEFTTYGVTKKSYTKFVSSLRNQLTSDYKRHGIPVLPQPSRVADGERFLLVKLSNSPEVCISLALDVTDANVVGYQAGVESYFFSNAPNLAFSDIFAKTQKKKLPLGITYPELEKAAGANRQGIDLGISNLDGAITTLYQSNGSPANSVASALIVVMQMITEAARFRCMELQRAFFNAVPLRRANGEIYYAYSVSDTLRANLALLKFVCTSTEHTSASSSSPSYLRQVISDYDVPCPALEPTLKIMGRDALCVAAHNYSATDGNPVILFDCGVNHFWTFKRDGTIRYKDQCLTTYNFGPESNKVIYNCSTAPKSTTIWVMDTNGSIVNPYSGWSLTSVLPTKATKLTIEKTSLVSSQGWYPTNNTQILY</sequence>
<protein>
    <recommendedName>
        <fullName evidence="4">Ricin B lectin domain-containing protein</fullName>
    </recommendedName>
</protein>
<dbReference type="InterPro" id="IPR017989">
    <property type="entry name" value="Ribosome_inactivat_1/2"/>
</dbReference>
<evidence type="ECO:0000256" key="2">
    <source>
        <dbReference type="ARBA" id="ARBA00023157"/>
    </source>
</evidence>